<dbReference type="AlphaFoldDB" id="A0ABD1N1X2"/>
<feature type="compositionally biased region" description="Basic and acidic residues" evidence="1">
    <location>
        <begin position="80"/>
        <end position="94"/>
    </location>
</feature>
<feature type="compositionally biased region" description="Low complexity" evidence="1">
    <location>
        <begin position="241"/>
        <end position="250"/>
    </location>
</feature>
<sequence>MSGEVVLREAPRREARTILGLLTEQMDGVESGGNRRRRMLKERFGFMGRVWSLGLTLSDLTTRAATTANGSGSRSGLWNESRRRPWRRNDGSEGRRRRRHSLSHFTPTFPLTHRDPLFPHLDPRRPHPHPPPLRPPPPPPLTLATVPSFPPPPARATATSPRLPPPLSATPSLLREPPRPTPSHLRAPPPATPTSTRAPVTHPSLLRAPPLATPSLLRAPPASHPHLHASPCDPPPPPASHPSSSSQSHPHTQHRQVPSRRLRQAQDLPIGGGEHSGPAGERLFDC</sequence>
<evidence type="ECO:0000313" key="2">
    <source>
        <dbReference type="EMBL" id="KAL2342082.1"/>
    </source>
</evidence>
<keyword evidence="3" id="KW-1185">Reference proteome</keyword>
<reference evidence="2 3" key="1">
    <citation type="submission" date="2024-08" db="EMBL/GenBank/DDBJ databases">
        <title>Insights into the chromosomal genome structure of Flemingia macrophylla.</title>
        <authorList>
            <person name="Ding Y."/>
            <person name="Zhao Y."/>
            <person name="Bi W."/>
            <person name="Wu M."/>
            <person name="Zhao G."/>
            <person name="Gong Y."/>
            <person name="Li W."/>
            <person name="Zhang P."/>
        </authorList>
    </citation>
    <scope>NUCLEOTIDE SEQUENCE [LARGE SCALE GENOMIC DNA]</scope>
    <source>
        <strain evidence="2">DYQJB</strain>
        <tissue evidence="2">Leaf</tissue>
    </source>
</reference>
<feature type="compositionally biased region" description="Polar residues" evidence="1">
    <location>
        <begin position="66"/>
        <end position="78"/>
    </location>
</feature>
<accession>A0ABD1N1X2</accession>
<comment type="caution">
    <text evidence="2">The sequence shown here is derived from an EMBL/GenBank/DDBJ whole genome shotgun (WGS) entry which is preliminary data.</text>
</comment>
<dbReference type="EMBL" id="JBGMDY010000003">
    <property type="protein sequence ID" value="KAL2342082.1"/>
    <property type="molecule type" value="Genomic_DNA"/>
</dbReference>
<protein>
    <submittedName>
        <fullName evidence="2">Uncharacterized protein</fullName>
    </submittedName>
</protein>
<feature type="region of interest" description="Disordered" evidence="1">
    <location>
        <begin position="66"/>
        <end position="286"/>
    </location>
</feature>
<evidence type="ECO:0000256" key="1">
    <source>
        <dbReference type="SAM" id="MobiDB-lite"/>
    </source>
</evidence>
<name>A0ABD1N1X2_9FABA</name>
<evidence type="ECO:0000313" key="3">
    <source>
        <dbReference type="Proteomes" id="UP001603857"/>
    </source>
</evidence>
<gene>
    <name evidence="2" type="ORF">Fmac_010022</name>
</gene>
<feature type="compositionally biased region" description="Basic residues" evidence="1">
    <location>
        <begin position="251"/>
        <end position="263"/>
    </location>
</feature>
<organism evidence="2 3">
    <name type="scientific">Flemingia macrophylla</name>
    <dbReference type="NCBI Taxonomy" id="520843"/>
    <lineage>
        <taxon>Eukaryota</taxon>
        <taxon>Viridiplantae</taxon>
        <taxon>Streptophyta</taxon>
        <taxon>Embryophyta</taxon>
        <taxon>Tracheophyta</taxon>
        <taxon>Spermatophyta</taxon>
        <taxon>Magnoliopsida</taxon>
        <taxon>eudicotyledons</taxon>
        <taxon>Gunneridae</taxon>
        <taxon>Pentapetalae</taxon>
        <taxon>rosids</taxon>
        <taxon>fabids</taxon>
        <taxon>Fabales</taxon>
        <taxon>Fabaceae</taxon>
        <taxon>Papilionoideae</taxon>
        <taxon>50 kb inversion clade</taxon>
        <taxon>NPAAA clade</taxon>
        <taxon>indigoferoid/millettioid clade</taxon>
        <taxon>Phaseoleae</taxon>
        <taxon>Flemingia</taxon>
    </lineage>
</organism>
<proteinExistence type="predicted"/>
<feature type="compositionally biased region" description="Basic and acidic residues" evidence="1">
    <location>
        <begin position="112"/>
        <end position="125"/>
    </location>
</feature>
<feature type="compositionally biased region" description="Pro residues" evidence="1">
    <location>
        <begin position="129"/>
        <end position="141"/>
    </location>
</feature>
<dbReference type="Proteomes" id="UP001603857">
    <property type="component" value="Unassembled WGS sequence"/>
</dbReference>